<dbReference type="Gene3D" id="3.60.110.10">
    <property type="entry name" value="Carbon-nitrogen hydrolase"/>
    <property type="match status" value="1"/>
</dbReference>
<dbReference type="PANTHER" id="PTHR46044:SF1">
    <property type="entry name" value="CN HYDROLASE DOMAIN-CONTAINING PROTEIN"/>
    <property type="match status" value="1"/>
</dbReference>
<feature type="active site" description="Proton acceptor" evidence="2">
    <location>
        <position position="44"/>
    </location>
</feature>
<protein>
    <recommendedName>
        <fullName evidence="4">CN hydrolase domain-containing protein</fullName>
    </recommendedName>
</protein>
<dbReference type="InterPro" id="IPR036526">
    <property type="entry name" value="C-N_Hydrolase_sf"/>
</dbReference>
<feature type="domain" description="CN hydrolase" evidence="4">
    <location>
        <begin position="5"/>
        <end position="378"/>
    </location>
</feature>
<keyword evidence="6" id="KW-1185">Reference proteome</keyword>
<dbReference type="Proteomes" id="UP000053328">
    <property type="component" value="Unassembled WGS sequence"/>
</dbReference>
<proteinExistence type="inferred from homology"/>
<dbReference type="InterPro" id="IPR000132">
    <property type="entry name" value="Nitrilase/CN_hydratase_CS"/>
</dbReference>
<dbReference type="PROSITE" id="PS50263">
    <property type="entry name" value="CN_HYDROLASE"/>
    <property type="match status" value="1"/>
</dbReference>
<dbReference type="STRING" id="91928.A0A0D2AYB1"/>
<comment type="similarity">
    <text evidence="1">Belongs to the carbon-nitrogen hydrolase superfamily. Nitrilase family.</text>
</comment>
<dbReference type="AlphaFoldDB" id="A0A0D2AYB1"/>
<reference evidence="5 6" key="1">
    <citation type="submission" date="2015-01" db="EMBL/GenBank/DDBJ databases">
        <title>The Genome Sequence of Exophiala spinifera CBS89968.</title>
        <authorList>
            <consortium name="The Broad Institute Genomics Platform"/>
            <person name="Cuomo C."/>
            <person name="de Hoog S."/>
            <person name="Gorbushina A."/>
            <person name="Stielow B."/>
            <person name="Teixiera M."/>
            <person name="Abouelleil A."/>
            <person name="Chapman S.B."/>
            <person name="Priest M."/>
            <person name="Young S.K."/>
            <person name="Wortman J."/>
            <person name="Nusbaum C."/>
            <person name="Birren B."/>
        </authorList>
    </citation>
    <scope>NUCLEOTIDE SEQUENCE [LARGE SCALE GENOMIC DNA]</scope>
    <source>
        <strain evidence="5 6">CBS 89968</strain>
    </source>
</reference>
<feature type="compositionally biased region" description="Polar residues" evidence="3">
    <location>
        <begin position="326"/>
        <end position="336"/>
    </location>
</feature>
<dbReference type="GO" id="GO:0000257">
    <property type="term" value="F:nitrilase activity"/>
    <property type="evidence" value="ECO:0007669"/>
    <property type="project" value="UniProtKB-ARBA"/>
</dbReference>
<accession>A0A0D2AYB1</accession>
<evidence type="ECO:0000256" key="2">
    <source>
        <dbReference type="PROSITE-ProRule" id="PRU10139"/>
    </source>
</evidence>
<dbReference type="PROSITE" id="PS00920">
    <property type="entry name" value="NITRIL_CHT_1"/>
    <property type="match status" value="1"/>
</dbReference>
<dbReference type="OrthoDB" id="10250282at2759"/>
<organism evidence="5 6">
    <name type="scientific">Exophiala spinifera</name>
    <dbReference type="NCBI Taxonomy" id="91928"/>
    <lineage>
        <taxon>Eukaryota</taxon>
        <taxon>Fungi</taxon>
        <taxon>Dikarya</taxon>
        <taxon>Ascomycota</taxon>
        <taxon>Pezizomycotina</taxon>
        <taxon>Eurotiomycetes</taxon>
        <taxon>Chaetothyriomycetidae</taxon>
        <taxon>Chaetothyriales</taxon>
        <taxon>Herpotrichiellaceae</taxon>
        <taxon>Exophiala</taxon>
    </lineage>
</organism>
<dbReference type="InterPro" id="IPR044149">
    <property type="entry name" value="Nitrilases_CHs"/>
</dbReference>
<dbReference type="Pfam" id="PF00795">
    <property type="entry name" value="CN_hydrolase"/>
    <property type="match status" value="1"/>
</dbReference>
<dbReference type="PANTHER" id="PTHR46044">
    <property type="entry name" value="NITRILASE"/>
    <property type="match status" value="1"/>
</dbReference>
<dbReference type="InterPro" id="IPR003010">
    <property type="entry name" value="C-N_Hydrolase"/>
</dbReference>
<dbReference type="SUPFAM" id="SSF56317">
    <property type="entry name" value="Carbon-nitrogen hydrolase"/>
    <property type="match status" value="1"/>
</dbReference>
<evidence type="ECO:0000256" key="3">
    <source>
        <dbReference type="SAM" id="MobiDB-lite"/>
    </source>
</evidence>
<dbReference type="HOGENOM" id="CLU_030130_6_1_1"/>
<dbReference type="VEuPathDB" id="FungiDB:PV08_11005"/>
<dbReference type="EMBL" id="KN847499">
    <property type="protein sequence ID" value="KIW11703.1"/>
    <property type="molecule type" value="Genomic_DNA"/>
</dbReference>
<dbReference type="GO" id="GO:0016836">
    <property type="term" value="F:hydro-lyase activity"/>
    <property type="evidence" value="ECO:0007669"/>
    <property type="project" value="UniProtKB-ARBA"/>
</dbReference>
<evidence type="ECO:0000313" key="6">
    <source>
        <dbReference type="Proteomes" id="UP000053328"/>
    </source>
</evidence>
<gene>
    <name evidence="5" type="ORF">PV08_11005</name>
</gene>
<evidence type="ECO:0000256" key="1">
    <source>
        <dbReference type="ARBA" id="ARBA00008129"/>
    </source>
</evidence>
<sequence length="413" mass="44626">MPQRLVIGLSQSHTLSSVPQTLAALRDTTKRAADKGISILLFPEAYLGGYPRTCSFGAAVGSRTDLGRDQYLAYTKSAVDLGDTPSGAGDAWLENKLPVNQETGRRGDGTREALEEIARETGVFVVTGVVEKAGGSLYCSAVYVDPRRGVVGKRRKVMPTGSERLVWAQGSASTLKAVVATIKGVRVVMGCAICWENYMPLLRHSIYSQGVNLWLAPTADARDTWEPLVRTIASEGRCFVLTANQCIRKKNLPSWVTGSTTTTRDDAGGVRVHETLANGIPVGTFKGGLRRLSMTRTEENHEIAWKCDNETIDETNPLENGVAATTTTQKQNSPQQEGGDGDEFVSTGGSCIVSPMGQTIAGPVWERESELLYAEVDFEDCDRGHLDFDAAGHYSRPDAFKLTVEGLDLTPPP</sequence>
<dbReference type="RefSeq" id="XP_016231919.1">
    <property type="nucleotide sequence ID" value="XM_016385317.1"/>
</dbReference>
<name>A0A0D2AYB1_9EURO</name>
<evidence type="ECO:0000313" key="5">
    <source>
        <dbReference type="EMBL" id="KIW11703.1"/>
    </source>
</evidence>
<evidence type="ECO:0000259" key="4">
    <source>
        <dbReference type="PROSITE" id="PS50263"/>
    </source>
</evidence>
<dbReference type="GeneID" id="27338088"/>
<feature type="region of interest" description="Disordered" evidence="3">
    <location>
        <begin position="326"/>
        <end position="348"/>
    </location>
</feature>